<sequence>MAPTVLYLVLLTVIGTGGGGIAALGAVAGNIPTTMDGPFEPVTVPLDQEAFRGNAVDLPDTDRRVQRKVPGFFPEQISISLSASYDSVWISWVTGEFQIGDHVKPLNPASVKSVVHYGRLRNPLNHEATGNSLVYNQLYPFEGLRNYTSGIIHHVRLTVLRERDRTSLINAVKGTPVSVLHGGLRVEAPVEELGS</sequence>
<proteinExistence type="predicted"/>
<dbReference type="Pfam" id="PF16656">
    <property type="entry name" value="Pur_ac_phosph_N"/>
    <property type="match status" value="1"/>
</dbReference>
<organism evidence="3 4">
    <name type="scientific">Colocasia esculenta</name>
    <name type="common">Wild taro</name>
    <name type="synonym">Arum esculentum</name>
    <dbReference type="NCBI Taxonomy" id="4460"/>
    <lineage>
        <taxon>Eukaryota</taxon>
        <taxon>Viridiplantae</taxon>
        <taxon>Streptophyta</taxon>
        <taxon>Embryophyta</taxon>
        <taxon>Tracheophyta</taxon>
        <taxon>Spermatophyta</taxon>
        <taxon>Magnoliopsida</taxon>
        <taxon>Liliopsida</taxon>
        <taxon>Araceae</taxon>
        <taxon>Aroideae</taxon>
        <taxon>Colocasieae</taxon>
        <taxon>Colocasia</taxon>
    </lineage>
</organism>
<dbReference type="AlphaFoldDB" id="A0A843TDK7"/>
<evidence type="ECO:0000259" key="2">
    <source>
        <dbReference type="Pfam" id="PF16656"/>
    </source>
</evidence>
<dbReference type="GO" id="GO:0003993">
    <property type="term" value="F:acid phosphatase activity"/>
    <property type="evidence" value="ECO:0007669"/>
    <property type="project" value="InterPro"/>
</dbReference>
<dbReference type="GO" id="GO:0046872">
    <property type="term" value="F:metal ion binding"/>
    <property type="evidence" value="ECO:0007669"/>
    <property type="project" value="InterPro"/>
</dbReference>
<dbReference type="Proteomes" id="UP000652761">
    <property type="component" value="Unassembled WGS sequence"/>
</dbReference>
<keyword evidence="1" id="KW-0732">Signal</keyword>
<dbReference type="SUPFAM" id="SSF49363">
    <property type="entry name" value="Purple acid phosphatase, N-terminal domain"/>
    <property type="match status" value="1"/>
</dbReference>
<accession>A0A843TDK7</accession>
<dbReference type="PANTHER" id="PTHR22953">
    <property type="entry name" value="ACID PHOSPHATASE RELATED"/>
    <property type="match status" value="1"/>
</dbReference>
<dbReference type="InterPro" id="IPR008963">
    <property type="entry name" value="Purple_acid_Pase-like_N"/>
</dbReference>
<dbReference type="Gene3D" id="2.60.40.380">
    <property type="entry name" value="Purple acid phosphatase-like, N-terminal"/>
    <property type="match status" value="1"/>
</dbReference>
<dbReference type="InterPro" id="IPR015914">
    <property type="entry name" value="PAPs_N"/>
</dbReference>
<evidence type="ECO:0000313" key="3">
    <source>
        <dbReference type="EMBL" id="MQL68346.1"/>
    </source>
</evidence>
<reference evidence="3" key="1">
    <citation type="submission" date="2017-07" db="EMBL/GenBank/DDBJ databases">
        <title>Taro Niue Genome Assembly and Annotation.</title>
        <authorList>
            <person name="Atibalentja N."/>
            <person name="Keating K."/>
            <person name="Fields C.J."/>
        </authorList>
    </citation>
    <scope>NUCLEOTIDE SEQUENCE</scope>
    <source>
        <strain evidence="3">Niue_2</strain>
        <tissue evidence="3">Leaf</tissue>
    </source>
</reference>
<evidence type="ECO:0000313" key="4">
    <source>
        <dbReference type="Proteomes" id="UP000652761"/>
    </source>
</evidence>
<comment type="caution">
    <text evidence="3">The sequence shown here is derived from an EMBL/GenBank/DDBJ whole genome shotgun (WGS) entry which is preliminary data.</text>
</comment>
<feature type="domain" description="Purple acid phosphatase N-terminal" evidence="2">
    <location>
        <begin position="74"/>
        <end position="161"/>
    </location>
</feature>
<dbReference type="InterPro" id="IPR039331">
    <property type="entry name" value="PAPs-like"/>
</dbReference>
<dbReference type="EMBL" id="NMUH01000012">
    <property type="protein sequence ID" value="MQL68346.1"/>
    <property type="molecule type" value="Genomic_DNA"/>
</dbReference>
<dbReference type="OrthoDB" id="45007at2759"/>
<dbReference type="PANTHER" id="PTHR22953:SF15">
    <property type="entry name" value="PURPLE ACID PHOSPHATASE 13"/>
    <property type="match status" value="1"/>
</dbReference>
<gene>
    <name evidence="3" type="ORF">Taro_000615</name>
</gene>
<protein>
    <recommendedName>
        <fullName evidence="2">Purple acid phosphatase N-terminal domain-containing protein</fullName>
    </recommendedName>
</protein>
<name>A0A843TDK7_COLES</name>
<evidence type="ECO:0000256" key="1">
    <source>
        <dbReference type="ARBA" id="ARBA00022729"/>
    </source>
</evidence>
<keyword evidence="4" id="KW-1185">Reference proteome</keyword>